<keyword evidence="4" id="KW-1185">Reference proteome</keyword>
<gene>
    <name evidence="3" type="ORF">SISSUDRAFT_1059379</name>
</gene>
<dbReference type="Proteomes" id="UP000076798">
    <property type="component" value="Unassembled WGS sequence"/>
</dbReference>
<keyword evidence="2" id="KW-0472">Membrane</keyword>
<name>A0A166G916_9AGAM</name>
<protein>
    <submittedName>
        <fullName evidence="3">Uncharacterized protein</fullName>
    </submittedName>
</protein>
<dbReference type="EMBL" id="KV428021">
    <property type="protein sequence ID" value="KZT41437.1"/>
    <property type="molecule type" value="Genomic_DNA"/>
</dbReference>
<sequence>MAPTTVHSTRLLIISHFNEKLDDSGTTTLDQPTMSATPMMTITTCTPPTMIPDNSNLSNYNSGNQALVHESSTSNMSEPLIFLLGVAVGGVTVVLGGLIGMWVVRCWNRRLPRGPSFRVFRVLRTTPSPSGPTGQNQSPISILPSSSSFANRPLDSSNTRTALMTATTSTPSPLNPKVTSPLIPQDAQTNTSVVVPVKRKDDSRLMKRLKRPNSEPSFPQCHRPPVVCCPRELSQKSVAPTPLPQTMSLARSISSALTSEESGTELSRSLPDIPLDTSPDISTPSLIDEADCSLEDDGDSRSLSSIAPSLQSVEGSLLQHESASGIALSTTNSSRFFTEFKHIVTVEESNSNDSAEERNRISLSFPSPPAFIPVRAKERNSIIDGRLDLRRTSLMVPGTMPSALSIQLPNQIHPLLVDESLPPSIIISLPTDSSLPYWKTESDWNINEAYDHKKSKPRSPELDAAFPSKLPILARSRSPPAHPSFVSAQ</sequence>
<evidence type="ECO:0000313" key="3">
    <source>
        <dbReference type="EMBL" id="KZT41437.1"/>
    </source>
</evidence>
<feature type="transmembrane region" description="Helical" evidence="2">
    <location>
        <begin position="80"/>
        <end position="104"/>
    </location>
</feature>
<reference evidence="3 4" key="1">
    <citation type="journal article" date="2016" name="Mol. Biol. Evol.">
        <title>Comparative Genomics of Early-Diverging Mushroom-Forming Fungi Provides Insights into the Origins of Lignocellulose Decay Capabilities.</title>
        <authorList>
            <person name="Nagy L.G."/>
            <person name="Riley R."/>
            <person name="Tritt A."/>
            <person name="Adam C."/>
            <person name="Daum C."/>
            <person name="Floudas D."/>
            <person name="Sun H."/>
            <person name="Yadav J.S."/>
            <person name="Pangilinan J."/>
            <person name="Larsson K.H."/>
            <person name="Matsuura K."/>
            <person name="Barry K."/>
            <person name="Labutti K."/>
            <person name="Kuo R."/>
            <person name="Ohm R.A."/>
            <person name="Bhattacharya S.S."/>
            <person name="Shirouzu T."/>
            <person name="Yoshinaga Y."/>
            <person name="Martin F.M."/>
            <person name="Grigoriev I.V."/>
            <person name="Hibbett D.S."/>
        </authorList>
    </citation>
    <scope>NUCLEOTIDE SEQUENCE [LARGE SCALE GENOMIC DNA]</scope>
    <source>
        <strain evidence="3 4">HHB10207 ss-3</strain>
    </source>
</reference>
<feature type="compositionally biased region" description="Polar residues" evidence="1">
    <location>
        <begin position="126"/>
        <end position="137"/>
    </location>
</feature>
<feature type="region of interest" description="Disordered" evidence="1">
    <location>
        <begin position="253"/>
        <end position="303"/>
    </location>
</feature>
<keyword evidence="2" id="KW-0812">Transmembrane</keyword>
<dbReference type="AlphaFoldDB" id="A0A166G916"/>
<feature type="compositionally biased region" description="Polar residues" evidence="1">
    <location>
        <begin position="253"/>
        <end position="267"/>
    </location>
</feature>
<feature type="region of interest" description="Disordered" evidence="1">
    <location>
        <begin position="126"/>
        <end position="195"/>
    </location>
</feature>
<organism evidence="3 4">
    <name type="scientific">Sistotremastrum suecicum HHB10207 ss-3</name>
    <dbReference type="NCBI Taxonomy" id="1314776"/>
    <lineage>
        <taxon>Eukaryota</taxon>
        <taxon>Fungi</taxon>
        <taxon>Dikarya</taxon>
        <taxon>Basidiomycota</taxon>
        <taxon>Agaricomycotina</taxon>
        <taxon>Agaricomycetes</taxon>
        <taxon>Sistotremastrales</taxon>
        <taxon>Sistotremastraceae</taxon>
        <taxon>Sistotremastrum</taxon>
    </lineage>
</organism>
<evidence type="ECO:0000256" key="2">
    <source>
        <dbReference type="SAM" id="Phobius"/>
    </source>
</evidence>
<accession>A0A166G916</accession>
<feature type="compositionally biased region" description="Low complexity" evidence="1">
    <location>
        <begin position="138"/>
        <end position="148"/>
    </location>
</feature>
<feature type="compositionally biased region" description="Low complexity" evidence="1">
    <location>
        <begin position="159"/>
        <end position="172"/>
    </location>
</feature>
<feature type="compositionally biased region" description="Acidic residues" evidence="1">
    <location>
        <begin position="288"/>
        <end position="298"/>
    </location>
</feature>
<keyword evidence="2" id="KW-1133">Transmembrane helix</keyword>
<evidence type="ECO:0000313" key="4">
    <source>
        <dbReference type="Proteomes" id="UP000076798"/>
    </source>
</evidence>
<evidence type="ECO:0000256" key="1">
    <source>
        <dbReference type="SAM" id="MobiDB-lite"/>
    </source>
</evidence>
<proteinExistence type="predicted"/>